<reference evidence="4 5" key="1">
    <citation type="submission" date="2018-08" db="EMBL/GenBank/DDBJ databases">
        <title>The reduced genetic potential of extracellular carbohydrate catabolism in Euzebyella marina RN62, a Flavobacteriia bacterium isolated from the hadal water.</title>
        <authorList>
            <person name="Xue C."/>
        </authorList>
    </citation>
    <scope>NUCLEOTIDE SEQUENCE [LARGE SCALE GENOMIC DNA]</scope>
    <source>
        <strain evidence="4 5">RN62</strain>
    </source>
</reference>
<dbReference type="InterPro" id="IPR012938">
    <property type="entry name" value="Glc/Sorbosone_DH"/>
</dbReference>
<dbReference type="Pfam" id="PF03422">
    <property type="entry name" value="CBM_6"/>
    <property type="match status" value="1"/>
</dbReference>
<dbReference type="InterPro" id="IPR011042">
    <property type="entry name" value="6-blade_b-propeller_TolB-like"/>
</dbReference>
<dbReference type="InterPro" id="IPR011041">
    <property type="entry name" value="Quinoprot_gluc/sorb_DH_b-prop"/>
</dbReference>
<dbReference type="Gene3D" id="2.120.10.30">
    <property type="entry name" value="TolB, C-terminal domain"/>
    <property type="match status" value="1"/>
</dbReference>
<dbReference type="Gene3D" id="2.60.40.10">
    <property type="entry name" value="Immunoglobulins"/>
    <property type="match status" value="3"/>
</dbReference>
<protein>
    <submittedName>
        <fullName evidence="4">PKD domain-containing protein</fullName>
    </submittedName>
</protein>
<evidence type="ECO:0000256" key="1">
    <source>
        <dbReference type="ARBA" id="ARBA00022729"/>
    </source>
</evidence>
<dbReference type="SUPFAM" id="SSF69318">
    <property type="entry name" value="Integrin alpha N-terminal domain"/>
    <property type="match status" value="1"/>
</dbReference>
<dbReference type="RefSeq" id="WP_121848247.1">
    <property type="nucleotide sequence ID" value="NZ_CP032050.1"/>
</dbReference>
<gene>
    <name evidence="4" type="ORF">D1013_07390</name>
</gene>
<proteinExistence type="predicted"/>
<evidence type="ECO:0000313" key="4">
    <source>
        <dbReference type="EMBL" id="AYN67199.1"/>
    </source>
</evidence>
<organism evidence="4 5">
    <name type="scientific">Euzebyella marina</name>
    <dbReference type="NCBI Taxonomy" id="1761453"/>
    <lineage>
        <taxon>Bacteria</taxon>
        <taxon>Pseudomonadati</taxon>
        <taxon>Bacteroidota</taxon>
        <taxon>Flavobacteriia</taxon>
        <taxon>Flavobacteriales</taxon>
        <taxon>Flavobacteriaceae</taxon>
        <taxon>Euzebyella</taxon>
    </lineage>
</organism>
<dbReference type="InterPro" id="IPR008979">
    <property type="entry name" value="Galactose-bd-like_sf"/>
</dbReference>
<dbReference type="Gene3D" id="2.60.120.430">
    <property type="entry name" value="Galactose-binding lectin"/>
    <property type="match status" value="1"/>
</dbReference>
<dbReference type="InterPro" id="IPR021720">
    <property type="entry name" value="Malectin_dom"/>
</dbReference>
<dbReference type="OrthoDB" id="9770043at2"/>
<name>A0A3G2L4M2_9FLAO</name>
<dbReference type="InterPro" id="IPR035986">
    <property type="entry name" value="PKD_dom_sf"/>
</dbReference>
<keyword evidence="1" id="KW-0732">Signal</keyword>
<dbReference type="PANTHER" id="PTHR19328">
    <property type="entry name" value="HEDGEHOG-INTERACTING PROTEIN"/>
    <property type="match status" value="1"/>
</dbReference>
<dbReference type="PANTHER" id="PTHR19328:SF75">
    <property type="entry name" value="ALDOSE SUGAR DEHYDROGENASE YLII"/>
    <property type="match status" value="1"/>
</dbReference>
<sequence>MKKIYTIRACNSAFFSIFHLHYSKFCSISNKIVGGLILALALLSSISVKGQLPDDFQQVPLLTGLANATTMQFAPDGRIFILDRYGEVIIYKTDTQTSVSAGTVPVFHEFEEGLLGIAFDPDFITNNYIYLHYAVLGQSTNRVSRFTMNGDVLDMSSEIVMLEWGTQRIISYHSGGDMAFDSQGNLYIAVGDNSYYSDAYASHNETSISATTEKSSSNTNDMRGKILRITPQNDGSYTIPAGNLFPAGTPNTLPEIYVMGARNPYRIFVDKENTDWLFWGEVGPDANAASALGPEGLDEMNLTKASGNYGWPYFSGVDNDAYQVAYRTPSPFYNDPAAPENTSTWNTGATVLPPAQPAWLEFFHKSHFAGPRYYYDGALTDDQRFPVEFDEIFFYYDFNSSKIWAVEMDAQGNIISNDLFAPAVFPSGSGDGFIDMEFGPDGKMYILAYGAGCCPQNAGTGKLIRVDYTGITSNAPPTVMISADPNSGPLPLTVNFSSAGTNDPNGDTPLTYEWDFDGDGNTDSNDENPTHVYNTAGTFNVKLTVTDPGGAFGVNNITIYAGNTAATFSYNLPPDGGFIGWGDDVSIDLIVSDTEDGSTGSGIDCNDVNVVPALGHLNHFHDLATMTGCTQNFNLGYDGHDITGEMDIFYVLNANYTDQGGLTAFDQILLHPKRKEAEYFDTQNGTTIITNTDFLEGGSEALSVDNNGYISFSERNLLNMTAVKYKVAAATAGGTIEFRLGSPTGTLLATTTVPSTGGLGNWQAVESIFSAPVGKNDLFFVFKSTSGTQDIFNLNYVEFIGDGVSTDSSPPEISSVEAMGSTQVKVQFSEYVTAATANQVSNYVIDNGIAISSAVLQSDGLTVFLTVSPLSGDTTYNLTVNDVQNISGIPIVTEDYSFSIISSIRINVGGPQLTYGAETFIADQYSTGGSLFSASMPINGTTQDELYQTERFGSFSYEIPVPVSGEYDIRLHFAELYFGIGSVPGGPGTRVFNVTIEGNPVLTNFDISAEVDPATALQKELDDISITDGFASITLTSINENPKLSAIEILPPDAFASTPDIMITSPQNGWSVNQPFEVAFMVENWTIQEGDTHIHYYIDGVMVEPYYSHDPIPLDNLSIGSHTIRVELFFANHSPTGIFDEVMVAVTEQSVCNETDFPDSWIVHQLDQNPYTAVYTFADDDLDGDGLKDIVTGGWWYKNSGSASSNWQKSTIGGTFGNVVHVHDFDGDGDIDLLGTALGIAPDNEYESAQLLWAQNDGSGNFTVFTNIPAGNTNYSEPFLAGLAGGDFGAGYQMAINWNGAESTGSPVQMLTPSANPTTGMWSLVDISPDSAGEDLQAGDIDGDGDLDLFQGVNWLRNNGGGTWETFSTGITYVTTPDRAQLADFDRDGDLDAVVGQLGLGSNPNNSEFAWFAAPADPTQPWVRNILATDIAGSLSVFAIDFDFDGDQDIVVGEWLADRRLIVFENDLCSTGDWETQIIDDGSLNLEHHDGARVTDIDNDGDLDVVSNGWLQHMGPRIYENTTPPPVSNDPIADAGQDQTVVLPSNSITLNGSGTDPNGGSITGYQWTQVSGPTTATLVGETTADLTASDLVLGSYVFRLTVIDDENETGFDEVTVMVSSEGGNMPPVAVAEAAPLTGVAPLEVTFTGGNSSDDVGVVAYAWDFGDGGTSTEMNPIYTYNEADTYTVTLTVTDEGNRTSTATLSITVTDGTSGKMEVILAENPSKGGVAKIRVINAPADMVVLKIYLHDVGGRYIAVYNAPDVLSADGTYDIPASTLRDGVYFLGVEMNQGKPTLIKLIVDN</sequence>
<dbReference type="InterPro" id="IPR013517">
    <property type="entry name" value="FG-GAP"/>
</dbReference>
<dbReference type="InterPro" id="IPR022409">
    <property type="entry name" value="PKD/Chitinase_dom"/>
</dbReference>
<accession>A0A3G2L4M2</accession>
<dbReference type="Pfam" id="PF11721">
    <property type="entry name" value="Malectin"/>
    <property type="match status" value="1"/>
</dbReference>
<dbReference type="SUPFAM" id="SSF49299">
    <property type="entry name" value="PKD domain"/>
    <property type="match status" value="3"/>
</dbReference>
<dbReference type="SMART" id="SM00606">
    <property type="entry name" value="CBD_IV"/>
    <property type="match status" value="1"/>
</dbReference>
<feature type="domain" description="PKD" evidence="2">
    <location>
        <begin position="1627"/>
        <end position="1708"/>
    </location>
</feature>
<evidence type="ECO:0000259" key="2">
    <source>
        <dbReference type="PROSITE" id="PS50093"/>
    </source>
</evidence>
<dbReference type="InterPro" id="IPR005084">
    <property type="entry name" value="CBM6"/>
</dbReference>
<keyword evidence="5" id="KW-1185">Reference proteome</keyword>
<feature type="domain" description="CBM6" evidence="3">
    <location>
        <begin position="673"/>
        <end position="800"/>
    </location>
</feature>
<dbReference type="InterPro" id="IPR013783">
    <property type="entry name" value="Ig-like_fold"/>
</dbReference>
<evidence type="ECO:0000313" key="5">
    <source>
        <dbReference type="Proteomes" id="UP000276309"/>
    </source>
</evidence>
<dbReference type="SUPFAM" id="SSF49785">
    <property type="entry name" value="Galactose-binding domain-like"/>
    <property type="match status" value="1"/>
</dbReference>
<dbReference type="SUPFAM" id="SSF50952">
    <property type="entry name" value="Soluble quinoprotein glucose dehydrogenase"/>
    <property type="match status" value="1"/>
</dbReference>
<dbReference type="InterPro" id="IPR028994">
    <property type="entry name" value="Integrin_alpha_N"/>
</dbReference>
<feature type="domain" description="PKD" evidence="2">
    <location>
        <begin position="477"/>
        <end position="550"/>
    </location>
</feature>
<dbReference type="Pfam" id="PF13517">
    <property type="entry name" value="FG-GAP_3"/>
    <property type="match status" value="1"/>
</dbReference>
<dbReference type="PROSITE" id="PS51175">
    <property type="entry name" value="CBM6"/>
    <property type="match status" value="1"/>
</dbReference>
<dbReference type="CDD" id="cd00146">
    <property type="entry name" value="PKD"/>
    <property type="match status" value="3"/>
</dbReference>
<evidence type="ECO:0000259" key="3">
    <source>
        <dbReference type="PROSITE" id="PS51175"/>
    </source>
</evidence>
<dbReference type="Gene3D" id="2.60.40.1220">
    <property type="match status" value="1"/>
</dbReference>
<dbReference type="Pfam" id="PF22352">
    <property type="entry name" value="K319L-like_PKD"/>
    <property type="match status" value="1"/>
</dbReference>
<dbReference type="Proteomes" id="UP000276309">
    <property type="component" value="Chromosome"/>
</dbReference>
<dbReference type="InterPro" id="IPR006584">
    <property type="entry name" value="Cellulose-bd_IV"/>
</dbReference>
<dbReference type="PROSITE" id="PS50093">
    <property type="entry name" value="PKD"/>
    <property type="match status" value="2"/>
</dbReference>
<dbReference type="GO" id="GO:0030246">
    <property type="term" value="F:carbohydrate binding"/>
    <property type="evidence" value="ECO:0007669"/>
    <property type="project" value="InterPro"/>
</dbReference>
<dbReference type="InterPro" id="IPR014755">
    <property type="entry name" value="Cu-Rt/internalin_Ig-like"/>
</dbReference>
<dbReference type="Gene3D" id="2.60.120.260">
    <property type="entry name" value="Galactose-binding domain-like"/>
    <property type="match status" value="1"/>
</dbReference>
<dbReference type="InterPro" id="IPR000601">
    <property type="entry name" value="PKD_dom"/>
</dbReference>
<dbReference type="Gene3D" id="2.130.10.130">
    <property type="entry name" value="Integrin alpha, N-terminal"/>
    <property type="match status" value="1"/>
</dbReference>
<dbReference type="KEGG" id="emar:D1013_07390"/>
<dbReference type="CDD" id="cd04084">
    <property type="entry name" value="CBM6_xylanase-like"/>
    <property type="match status" value="1"/>
</dbReference>
<dbReference type="Pfam" id="PF07995">
    <property type="entry name" value="GSDH"/>
    <property type="match status" value="1"/>
</dbReference>
<dbReference type="EMBL" id="CP032050">
    <property type="protein sequence ID" value="AYN67199.1"/>
    <property type="molecule type" value="Genomic_DNA"/>
</dbReference>
<dbReference type="SMART" id="SM00089">
    <property type="entry name" value="PKD"/>
    <property type="match status" value="3"/>
</dbReference>
<dbReference type="Pfam" id="PF18911">
    <property type="entry name" value="PKD_4"/>
    <property type="match status" value="2"/>
</dbReference>